<proteinExistence type="inferred from homology"/>
<evidence type="ECO:0000313" key="9">
    <source>
        <dbReference type="EMBL" id="CAD5311768.1"/>
    </source>
</evidence>
<dbReference type="GO" id="GO:0005669">
    <property type="term" value="C:transcription factor TFIID complex"/>
    <property type="evidence" value="ECO:0007669"/>
    <property type="project" value="InterPro"/>
</dbReference>
<evidence type="ECO:0000256" key="7">
    <source>
        <dbReference type="SAM" id="MobiDB-lite"/>
    </source>
</evidence>
<protein>
    <submittedName>
        <fullName evidence="9">(thale cress) hypothetical protein</fullName>
    </submittedName>
</protein>
<dbReference type="InterPro" id="IPR016024">
    <property type="entry name" value="ARM-type_fold"/>
</dbReference>
<feature type="compositionally biased region" description="Polar residues" evidence="7">
    <location>
        <begin position="753"/>
        <end position="762"/>
    </location>
</feature>
<feature type="domain" description="TATA box binding protein associated factor (TAF) histone-like fold" evidence="8">
    <location>
        <begin position="328"/>
        <end position="394"/>
    </location>
</feature>
<comment type="similarity">
    <text evidence="2">Belongs to the TAF6 family.</text>
</comment>
<keyword evidence="6" id="KW-0539">Nucleus</keyword>
<dbReference type="InterPro" id="IPR009072">
    <property type="entry name" value="Histone-fold"/>
</dbReference>
<evidence type="ECO:0000313" key="10">
    <source>
        <dbReference type="Proteomes" id="UP000516314"/>
    </source>
</evidence>
<dbReference type="PANTHER" id="PTHR10221">
    <property type="entry name" value="TRANSCRIPTION INITIATION FACTOR TFIID SUBUNIT 6"/>
    <property type="match status" value="1"/>
</dbReference>
<dbReference type="Pfam" id="PF02969">
    <property type="entry name" value="TAF"/>
    <property type="match status" value="1"/>
</dbReference>
<dbReference type="EMBL" id="LR881466">
    <property type="protein sequence ID" value="CAD5311768.1"/>
    <property type="molecule type" value="Genomic_DNA"/>
</dbReference>
<name>A0A7G2DNI0_ARATH</name>
<dbReference type="AlphaFoldDB" id="A0A7G2DNI0"/>
<dbReference type="SUPFAM" id="SSF48371">
    <property type="entry name" value="ARM repeat"/>
    <property type="match status" value="1"/>
</dbReference>
<dbReference type="GO" id="GO:0046982">
    <property type="term" value="F:protein heterodimerization activity"/>
    <property type="evidence" value="ECO:0007669"/>
    <property type="project" value="InterPro"/>
</dbReference>
<dbReference type="InterPro" id="IPR037796">
    <property type="entry name" value="TAF6"/>
</dbReference>
<dbReference type="Gene3D" id="1.25.40.770">
    <property type="entry name" value="TAF6, C-terminal HEAT repeat domain"/>
    <property type="match status" value="1"/>
</dbReference>
<keyword evidence="5" id="KW-0804">Transcription</keyword>
<dbReference type="GO" id="GO:0016251">
    <property type="term" value="F:RNA polymerase II general transcription initiation factor activity"/>
    <property type="evidence" value="ECO:0007669"/>
    <property type="project" value="InterPro"/>
</dbReference>
<evidence type="ECO:0000256" key="2">
    <source>
        <dbReference type="ARBA" id="ARBA00007688"/>
    </source>
</evidence>
<keyword evidence="4" id="KW-0010">Activator</keyword>
<dbReference type="Proteomes" id="UP000516314">
    <property type="component" value="Chromosome 1"/>
</dbReference>
<reference evidence="9 10" key="1">
    <citation type="submission" date="2020-09" db="EMBL/GenBank/DDBJ databases">
        <authorList>
            <person name="Ashkenazy H."/>
        </authorList>
    </citation>
    <scope>NUCLEOTIDE SEQUENCE [LARGE SCALE GENOMIC DNA]</scope>
    <source>
        <strain evidence="10">cv. Cdm-0</strain>
    </source>
</reference>
<dbReference type="PANTHER" id="PTHR10221:SF13">
    <property type="entry name" value="TRANSCRIPTION INITIATION FACTOR TFIID SUBUNIT 6"/>
    <property type="match status" value="1"/>
</dbReference>
<dbReference type="Gene3D" id="1.10.20.10">
    <property type="entry name" value="Histone, subunit A"/>
    <property type="match status" value="1"/>
</dbReference>
<evidence type="ECO:0000256" key="1">
    <source>
        <dbReference type="ARBA" id="ARBA00004123"/>
    </source>
</evidence>
<accession>A0A7G2DNI0</accession>
<evidence type="ECO:0000256" key="6">
    <source>
        <dbReference type="ARBA" id="ARBA00023242"/>
    </source>
</evidence>
<dbReference type="Pfam" id="PF07571">
    <property type="entry name" value="TAF6_C"/>
    <property type="match status" value="1"/>
</dbReference>
<dbReference type="SUPFAM" id="SSF47113">
    <property type="entry name" value="Histone-fold"/>
    <property type="match status" value="1"/>
</dbReference>
<dbReference type="InterPro" id="IPR046344">
    <property type="entry name" value="TAF6_C_sf"/>
</dbReference>
<keyword evidence="3" id="KW-0805">Transcription regulation</keyword>
<dbReference type="FunFam" id="1.10.20.10:FF:000046">
    <property type="entry name" value="transcription initiation factor TFIID subunit 6"/>
    <property type="match status" value="1"/>
</dbReference>
<dbReference type="GO" id="GO:0006367">
    <property type="term" value="P:transcription initiation at RNA polymerase II promoter"/>
    <property type="evidence" value="ECO:0007669"/>
    <property type="project" value="InterPro"/>
</dbReference>
<feature type="region of interest" description="Disordered" evidence="7">
    <location>
        <begin position="725"/>
        <end position="827"/>
    </location>
</feature>
<dbReference type="CDD" id="cd08050">
    <property type="entry name" value="TAF6C"/>
    <property type="match status" value="1"/>
</dbReference>
<dbReference type="InterPro" id="IPR012458">
    <property type="entry name" value="DUF1664"/>
</dbReference>
<sequence>MAMQAGVQTSKVLILLGAGVSGSIVLRHGRLSDLIAQLQDLLNGAQGVESTPFKYDGALLAAQIRQLANEIKELTMTNPVTIFNGDSNSSGYASYLVPAAAVGAMGYCYMWWKGWSFSDAMFVTKKNMADAVASVSKQLDDLSDTLASTRKHLSQKLATLDWKVEEQNETSKMILSDVTEMRSSISQIGFDFKQLNEMISGIEGKIESLESKQDVTLSGLWHLCQVAGVKDSTSTKVFQDVGERLPIDGKPSTNTSLSGLRFLTEGKEDANVIHKPVMAKEIMVMGEKTKVTAAGRSRVHRAFPVSGSSSLNANPSPVHWISSLGKMSIVPKETVEVIAQSIGITNLLPEAALMLAPDVEYRVREIMQEAIKCMRHSKRTTLTASDVDGALNLRNVEPIYGFASGGPFRFRKAIGHRDLFYTDDREVDFKDVIEAPLPKAPLDTEIVCHWLAIEGVQPAIPENAPLEVIRAPAETKIHEQKDGPLIDVRLPVKHVLSRELQLYFQKIAELAMSKSNPPLYKEALVSLASDSGLHPLVPYFTNFIADEVSNGLNDFRLLFNLMHIVRSLLQNPHIHIEPYLHQLMPSVVTCLVSRKLGNRFADNHWELRDFAANLVSLICKRYGTVYITLQSRLTRTLVNALLDPKKALTQHYGAIQGLAALGHTVVRLLILSNLEPYLSLLEPELNAEKQKNQMKIYEAWRVYGALLRAAGLCIHGRLKIFPPLPSPSPSFLHKGKGKGKIISTDPHKRKLSVDSSENQSPQKRLITMDGPDGVHSQDQSGSAPMQVDNPVENDNPPQNSVQPSSSEQASDANESESRNGKVKESGRSRAITMKAILDQIWKDDLDSGRLLVKLHELYGDRILPFIPSTEMSVFL</sequence>
<dbReference type="FunFam" id="1.25.40.770:FF:000004">
    <property type="entry name" value="transcription initiation factor TFIID subunit 6"/>
    <property type="match status" value="1"/>
</dbReference>
<organism evidence="9 10">
    <name type="scientific">Arabidopsis thaliana</name>
    <name type="common">Mouse-ear cress</name>
    <dbReference type="NCBI Taxonomy" id="3702"/>
    <lineage>
        <taxon>Eukaryota</taxon>
        <taxon>Viridiplantae</taxon>
        <taxon>Streptophyta</taxon>
        <taxon>Embryophyta</taxon>
        <taxon>Tracheophyta</taxon>
        <taxon>Spermatophyta</taxon>
        <taxon>Magnoliopsida</taxon>
        <taxon>eudicotyledons</taxon>
        <taxon>Gunneridae</taxon>
        <taxon>Pentapetalae</taxon>
        <taxon>rosids</taxon>
        <taxon>malvids</taxon>
        <taxon>Brassicales</taxon>
        <taxon>Brassicaceae</taxon>
        <taxon>Camelineae</taxon>
        <taxon>Arabidopsis</taxon>
    </lineage>
</organism>
<dbReference type="CDD" id="cd22931">
    <property type="entry name" value="HFD_TAF6"/>
    <property type="match status" value="1"/>
</dbReference>
<feature type="compositionally biased region" description="Low complexity" evidence="7">
    <location>
        <begin position="793"/>
        <end position="808"/>
    </location>
</feature>
<evidence type="ECO:0000256" key="5">
    <source>
        <dbReference type="ARBA" id="ARBA00023163"/>
    </source>
</evidence>
<gene>
    <name evidence="9" type="ORF">AT9943_LOCUS359</name>
</gene>
<dbReference type="GO" id="GO:0046695">
    <property type="term" value="C:SLIK (SAGA-like) complex"/>
    <property type="evidence" value="ECO:0007669"/>
    <property type="project" value="InterPro"/>
</dbReference>
<dbReference type="InterPro" id="IPR004823">
    <property type="entry name" value="TAF_TATA-bd_Histone-like_dom"/>
</dbReference>
<comment type="subcellular location">
    <subcellularLocation>
        <location evidence="1">Nucleus</location>
    </subcellularLocation>
</comment>
<dbReference type="SMART" id="SM00803">
    <property type="entry name" value="TAF"/>
    <property type="match status" value="1"/>
</dbReference>
<feature type="compositionally biased region" description="Basic and acidic residues" evidence="7">
    <location>
        <begin position="815"/>
        <end position="827"/>
    </location>
</feature>
<evidence type="ECO:0000256" key="3">
    <source>
        <dbReference type="ARBA" id="ARBA00023015"/>
    </source>
</evidence>
<dbReference type="GO" id="GO:0000124">
    <property type="term" value="C:SAGA complex"/>
    <property type="evidence" value="ECO:0007669"/>
    <property type="project" value="InterPro"/>
</dbReference>
<evidence type="ECO:0000259" key="8">
    <source>
        <dbReference type="SMART" id="SM00803"/>
    </source>
</evidence>
<evidence type="ECO:0000256" key="4">
    <source>
        <dbReference type="ARBA" id="ARBA00023159"/>
    </source>
</evidence>
<dbReference type="Pfam" id="PF07889">
    <property type="entry name" value="DUF1664"/>
    <property type="match status" value="1"/>
</dbReference>
<dbReference type="InterPro" id="IPR011442">
    <property type="entry name" value="TAF6_C"/>
</dbReference>